<keyword evidence="1" id="KW-0812">Transmembrane</keyword>
<evidence type="ECO:0000313" key="4">
    <source>
        <dbReference type="Proteomes" id="UP000663570"/>
    </source>
</evidence>
<reference evidence="3 4" key="1">
    <citation type="submission" date="2021-02" db="EMBL/GenBank/DDBJ databases">
        <title>Niveibacterium changnyeongensis HC41.</title>
        <authorList>
            <person name="Kang M."/>
        </authorList>
    </citation>
    <scope>NUCLEOTIDE SEQUENCE [LARGE SCALE GENOMIC DNA]</scope>
    <source>
        <strain evidence="3 4">HC41</strain>
    </source>
</reference>
<proteinExistence type="predicted"/>
<evidence type="ECO:0000259" key="2">
    <source>
        <dbReference type="Pfam" id="PF13827"/>
    </source>
</evidence>
<dbReference type="Proteomes" id="UP000663570">
    <property type="component" value="Chromosome"/>
</dbReference>
<dbReference type="EMBL" id="CP071060">
    <property type="protein sequence ID" value="QSI78486.1"/>
    <property type="molecule type" value="Genomic_DNA"/>
</dbReference>
<evidence type="ECO:0000256" key="1">
    <source>
        <dbReference type="SAM" id="Phobius"/>
    </source>
</evidence>
<accession>A0ABX7M9R4</accession>
<keyword evidence="1" id="KW-1133">Transmembrane helix</keyword>
<gene>
    <name evidence="3" type="ORF">JY500_07700</name>
</gene>
<feature type="transmembrane region" description="Helical" evidence="1">
    <location>
        <begin position="47"/>
        <end position="64"/>
    </location>
</feature>
<keyword evidence="4" id="KW-1185">Reference proteome</keyword>
<evidence type="ECO:0000313" key="3">
    <source>
        <dbReference type="EMBL" id="QSI78486.1"/>
    </source>
</evidence>
<protein>
    <submittedName>
        <fullName evidence="3">DUF4189 domain-containing protein</fullName>
    </submittedName>
</protein>
<keyword evidence="1" id="KW-0472">Membrane</keyword>
<dbReference type="InterPro" id="IPR025240">
    <property type="entry name" value="DUF4189"/>
</dbReference>
<organism evidence="3 4">
    <name type="scientific">Niveibacterium microcysteis</name>
    <dbReference type="NCBI Taxonomy" id="2811415"/>
    <lineage>
        <taxon>Bacteria</taxon>
        <taxon>Pseudomonadati</taxon>
        <taxon>Pseudomonadota</taxon>
        <taxon>Betaproteobacteria</taxon>
        <taxon>Rhodocyclales</taxon>
        <taxon>Rhodocyclaceae</taxon>
        <taxon>Niveibacterium</taxon>
    </lineage>
</organism>
<sequence length="280" mass="30568">MQSIVNHRAPYLLCADTEKQRTNRRCDLNSLVKSNARHIRTQRRLRDLLLASLAFLACPGFAWAEASAIAFSSDKQWGWATRATQQEANTVALQSCNKVAKTMDCKLDDTKAIVRAEGKGRVGIARSSLGLDDAKKRALQSCGKPDCKVVVKVAKPGFYSVAEPDEGDGNYFIAYHYSDSDKADAEANQGCFELNGKACRVLWSGAIAGTYTTGSAPAARPSPVASERNCRPNTPTIRCSSQCTNGDCTVTYENGCKMRVQVQPLFDSFSNQWTYPAPSC</sequence>
<dbReference type="Pfam" id="PF13827">
    <property type="entry name" value="DUF4189"/>
    <property type="match status" value="1"/>
</dbReference>
<dbReference type="RefSeq" id="WP_206255848.1">
    <property type="nucleotide sequence ID" value="NZ_CP071060.1"/>
</dbReference>
<feature type="domain" description="DUF4189" evidence="2">
    <location>
        <begin position="113"/>
        <end position="202"/>
    </location>
</feature>
<name>A0ABX7M9R4_9RHOO</name>